<proteinExistence type="predicted"/>
<dbReference type="Proteomes" id="UP000050517">
    <property type="component" value="Unassembled WGS sequence"/>
</dbReference>
<gene>
    <name evidence="2" type="ORF">Cocul_01965</name>
</gene>
<name>A0A0Q0UC11_9CORY</name>
<sequence>MPVGVQGALAGDPQAARYAQAALRRACDEIAHAPEGTRNHTLNAQSWSIGQLVKAGHLGVREAQEALWLAGKECGLPDGEIAHTIPRAIDQAEARQVHLDPDRASRGPPGGGNIAWRPPTHPTRGQ</sequence>
<accession>A0A0Q0UC11</accession>
<dbReference type="AlphaFoldDB" id="A0A0Q0UC11"/>
<dbReference type="OrthoDB" id="3218228at2"/>
<dbReference type="EMBL" id="LKST01000003">
    <property type="protein sequence ID" value="KQB83889.1"/>
    <property type="molecule type" value="Genomic_DNA"/>
</dbReference>
<organism evidence="2 3">
    <name type="scientific">Corynebacterium oculi</name>
    <dbReference type="NCBI Taxonomy" id="1544416"/>
    <lineage>
        <taxon>Bacteria</taxon>
        <taxon>Bacillati</taxon>
        <taxon>Actinomycetota</taxon>
        <taxon>Actinomycetes</taxon>
        <taxon>Mycobacteriales</taxon>
        <taxon>Corynebacteriaceae</taxon>
        <taxon>Corynebacterium</taxon>
    </lineage>
</organism>
<evidence type="ECO:0000313" key="3">
    <source>
        <dbReference type="Proteomes" id="UP000050517"/>
    </source>
</evidence>
<dbReference type="PATRIC" id="fig|1544416.3.peg.1963"/>
<comment type="caution">
    <text evidence="2">The sequence shown here is derived from an EMBL/GenBank/DDBJ whole genome shotgun (WGS) entry which is preliminary data.</text>
</comment>
<keyword evidence="3" id="KW-1185">Reference proteome</keyword>
<dbReference type="STRING" id="1544416.Cocul_01965"/>
<reference evidence="2 3" key="1">
    <citation type="submission" date="2015-10" db="EMBL/GenBank/DDBJ databases">
        <title>Corynebacteirum lowii and Corynebacterium oculi species nova, derived from human clinical disease and and emended description of Corynebacterium mastiditis.</title>
        <authorList>
            <person name="Bernard K."/>
            <person name="Pacheco A.L."/>
            <person name="Mcdougall C."/>
            <person name="Burtx T."/>
            <person name="Weibe D."/>
            <person name="Tyler S."/>
            <person name="Olson A.B."/>
            <person name="Cnockaert M."/>
            <person name="Eguchi H."/>
            <person name="Kuwahara T."/>
            <person name="Nakayama-Imaohji H."/>
            <person name="Boudewijins M."/>
            <person name="Van Hoecke F."/>
            <person name="Bernier A.-M."/>
            <person name="Vandamme P."/>
        </authorList>
    </citation>
    <scope>NUCLEOTIDE SEQUENCE [LARGE SCALE GENOMIC DNA]</scope>
    <source>
        <strain evidence="2 3">NML 130210</strain>
    </source>
</reference>
<feature type="region of interest" description="Disordered" evidence="1">
    <location>
        <begin position="98"/>
        <end position="126"/>
    </location>
</feature>
<evidence type="ECO:0000256" key="1">
    <source>
        <dbReference type="SAM" id="MobiDB-lite"/>
    </source>
</evidence>
<evidence type="ECO:0000313" key="2">
    <source>
        <dbReference type="EMBL" id="KQB83889.1"/>
    </source>
</evidence>
<dbReference type="RefSeq" id="WP_055123015.1">
    <property type="nucleotide sequence ID" value="NZ_LKST01000003.1"/>
</dbReference>
<protein>
    <submittedName>
        <fullName evidence="2">Uncharacterized protein</fullName>
    </submittedName>
</protein>